<evidence type="ECO:0000256" key="2">
    <source>
        <dbReference type="PIRSR" id="PIRSR005902-1"/>
    </source>
</evidence>
<evidence type="ECO:0000313" key="4">
    <source>
        <dbReference type="Proteomes" id="UP000176901"/>
    </source>
</evidence>
<dbReference type="InterPro" id="IPR001130">
    <property type="entry name" value="TatD-like"/>
</dbReference>
<feature type="binding site" evidence="2">
    <location>
        <position position="6"/>
    </location>
    <ligand>
        <name>a divalent metal cation</name>
        <dbReference type="ChEBI" id="CHEBI:60240"/>
        <label>1</label>
    </ligand>
</feature>
<feature type="binding site" evidence="2">
    <location>
        <position position="198"/>
    </location>
    <ligand>
        <name>a divalent metal cation</name>
        <dbReference type="ChEBI" id="CHEBI:60240"/>
        <label>2</label>
    </ligand>
</feature>
<organism evidence="3 4">
    <name type="scientific">Candidatus Wildermuthbacteria bacterium RIFCSPHIGHO2_02_FULL_47_12</name>
    <dbReference type="NCBI Taxonomy" id="1802451"/>
    <lineage>
        <taxon>Bacteria</taxon>
        <taxon>Candidatus Wildermuthiibacteriota</taxon>
    </lineage>
</organism>
<evidence type="ECO:0000313" key="3">
    <source>
        <dbReference type="EMBL" id="OHA67254.1"/>
    </source>
</evidence>
<dbReference type="CDD" id="cd01310">
    <property type="entry name" value="TatD_DNAse"/>
    <property type="match status" value="1"/>
</dbReference>
<dbReference type="SUPFAM" id="SSF51556">
    <property type="entry name" value="Metallo-dependent hydrolases"/>
    <property type="match status" value="1"/>
</dbReference>
<dbReference type="Pfam" id="PF01026">
    <property type="entry name" value="TatD_DNase"/>
    <property type="match status" value="1"/>
</dbReference>
<dbReference type="EMBL" id="MHTW01000015">
    <property type="protein sequence ID" value="OHA67254.1"/>
    <property type="molecule type" value="Genomic_DNA"/>
</dbReference>
<dbReference type="GO" id="GO:0016788">
    <property type="term" value="F:hydrolase activity, acting on ester bonds"/>
    <property type="evidence" value="ECO:0007669"/>
    <property type="project" value="InterPro"/>
</dbReference>
<dbReference type="PANTHER" id="PTHR46124">
    <property type="entry name" value="D-AMINOACYL-TRNA DEACYLASE"/>
    <property type="match status" value="1"/>
</dbReference>
<dbReference type="GO" id="GO:0046872">
    <property type="term" value="F:metal ion binding"/>
    <property type="evidence" value="ECO:0007669"/>
    <property type="project" value="UniProtKB-KW"/>
</dbReference>
<keyword evidence="1" id="KW-0378">Hydrolase</keyword>
<dbReference type="PANTHER" id="PTHR46124:SF2">
    <property type="entry name" value="D-AMINOACYL-TRNA DEACYLASE"/>
    <property type="match status" value="1"/>
</dbReference>
<gene>
    <name evidence="3" type="ORF">A3C82_00095</name>
</gene>
<evidence type="ECO:0000256" key="1">
    <source>
        <dbReference type="ARBA" id="ARBA00022801"/>
    </source>
</evidence>
<keyword evidence="2" id="KW-0479">Metal-binding</keyword>
<dbReference type="PIRSF" id="PIRSF005902">
    <property type="entry name" value="DNase_TatD"/>
    <property type="match status" value="1"/>
</dbReference>
<protein>
    <recommendedName>
        <fullName evidence="5">Hydrolase TatD</fullName>
    </recommendedName>
</protein>
<comment type="caution">
    <text evidence="3">The sequence shown here is derived from an EMBL/GenBank/DDBJ whole genome shotgun (WGS) entry which is preliminary data.</text>
</comment>
<proteinExistence type="predicted"/>
<accession>A0A1G2R2Z6</accession>
<dbReference type="AlphaFoldDB" id="A0A1G2R2Z6"/>
<dbReference type="Gene3D" id="3.20.20.140">
    <property type="entry name" value="Metal-dependent hydrolases"/>
    <property type="match status" value="1"/>
</dbReference>
<evidence type="ECO:0008006" key="5">
    <source>
        <dbReference type="Google" id="ProtNLM"/>
    </source>
</evidence>
<reference evidence="3 4" key="1">
    <citation type="journal article" date="2016" name="Nat. Commun.">
        <title>Thousands of microbial genomes shed light on interconnected biogeochemical processes in an aquifer system.</title>
        <authorList>
            <person name="Anantharaman K."/>
            <person name="Brown C.T."/>
            <person name="Hug L.A."/>
            <person name="Sharon I."/>
            <person name="Castelle C.J."/>
            <person name="Probst A.J."/>
            <person name="Thomas B.C."/>
            <person name="Singh A."/>
            <person name="Wilkins M.J."/>
            <person name="Karaoz U."/>
            <person name="Brodie E.L."/>
            <person name="Williams K.H."/>
            <person name="Hubbard S.S."/>
            <person name="Banfield J.F."/>
        </authorList>
    </citation>
    <scope>NUCLEOTIDE SEQUENCE [LARGE SCALE GENOMIC DNA]</scope>
</reference>
<feature type="binding site" evidence="2">
    <location>
        <position position="250"/>
    </location>
    <ligand>
        <name>a divalent metal cation</name>
        <dbReference type="ChEBI" id="CHEBI:60240"/>
        <label>1</label>
    </ligand>
</feature>
<sequence length="309" mass="34751">MFVDTHGHISFQAFKDDADAVLKRALQNNTWVIMPGTQFSTSQKAVEMAERYPTGVYAAIGLHPIHLGEKRHVDELELQSELLAPHRGSGEAGFSGAGFETKAEEFEYEKYKQLALSSSKGKVVAIGEFGLDYYYEPKNKAKREAQRRKQQTALALQVKLAGELDLPVILHCRKAHDDLIEFLKSYKLQAKKLKGVVHCYTGDLKQAERFYNLGLYFGFNGLIFKRVPALPDPEEIISSIPLDRIVLETDSPYLAVPAEVLTKAGSDFVERNEPLYIKYVAEEIARIKKISGEEVALATTKNARELFRI</sequence>
<feature type="binding site" evidence="2">
    <location>
        <position position="171"/>
    </location>
    <ligand>
        <name>a divalent metal cation</name>
        <dbReference type="ChEBI" id="CHEBI:60240"/>
        <label>2</label>
    </ligand>
</feature>
<dbReference type="InterPro" id="IPR032466">
    <property type="entry name" value="Metal_Hydrolase"/>
</dbReference>
<dbReference type="Proteomes" id="UP000176901">
    <property type="component" value="Unassembled WGS sequence"/>
</dbReference>
<feature type="binding site" evidence="2">
    <location>
        <position position="8"/>
    </location>
    <ligand>
        <name>a divalent metal cation</name>
        <dbReference type="ChEBI" id="CHEBI:60240"/>
        <label>1</label>
    </ligand>
</feature>
<feature type="binding site" evidence="2">
    <location>
        <position position="128"/>
    </location>
    <ligand>
        <name>a divalent metal cation</name>
        <dbReference type="ChEBI" id="CHEBI:60240"/>
        <label>1</label>
    </ligand>
</feature>
<dbReference type="PROSITE" id="PS01090">
    <property type="entry name" value="TATD_2"/>
    <property type="match status" value="1"/>
</dbReference>
<dbReference type="InterPro" id="IPR018228">
    <property type="entry name" value="DNase_TatD-rel_CS"/>
</dbReference>
<name>A0A1G2R2Z6_9BACT</name>